<dbReference type="InterPro" id="IPR014729">
    <property type="entry name" value="Rossmann-like_a/b/a_fold"/>
</dbReference>
<keyword evidence="6" id="KW-0030">Aminoacyl-tRNA synthetase</keyword>
<feature type="domain" description="Aminoacyl-tRNA synthetase class Ia" evidence="8">
    <location>
        <begin position="116"/>
        <end position="265"/>
    </location>
</feature>
<dbReference type="SUPFAM" id="SSF50677">
    <property type="entry name" value="ValRS/IleRS/LeuRS editing domain"/>
    <property type="match status" value="1"/>
</dbReference>
<keyword evidence="4" id="KW-0067">ATP-binding</keyword>
<dbReference type="GO" id="GO:0005524">
    <property type="term" value="F:ATP binding"/>
    <property type="evidence" value="ECO:0007669"/>
    <property type="project" value="UniProtKB-KW"/>
</dbReference>
<evidence type="ECO:0000256" key="1">
    <source>
        <dbReference type="ARBA" id="ARBA00013165"/>
    </source>
</evidence>
<dbReference type="GO" id="GO:0004822">
    <property type="term" value="F:isoleucine-tRNA ligase activity"/>
    <property type="evidence" value="ECO:0007669"/>
    <property type="project" value="UniProtKB-EC"/>
</dbReference>
<dbReference type="PRINTS" id="PR00984">
    <property type="entry name" value="TRNASYNTHILE"/>
</dbReference>
<gene>
    <name evidence="9" type="ORF">S01H1_42264</name>
</gene>
<comment type="catalytic activity">
    <reaction evidence="7">
        <text>tRNA(Ile) + L-isoleucine + ATP = L-isoleucyl-tRNA(Ile) + AMP + diphosphate</text>
        <dbReference type="Rhea" id="RHEA:11060"/>
        <dbReference type="Rhea" id="RHEA-COMP:9666"/>
        <dbReference type="Rhea" id="RHEA-COMP:9695"/>
        <dbReference type="ChEBI" id="CHEBI:30616"/>
        <dbReference type="ChEBI" id="CHEBI:33019"/>
        <dbReference type="ChEBI" id="CHEBI:58045"/>
        <dbReference type="ChEBI" id="CHEBI:78442"/>
        <dbReference type="ChEBI" id="CHEBI:78528"/>
        <dbReference type="ChEBI" id="CHEBI:456215"/>
        <dbReference type="EC" id="6.1.1.5"/>
    </reaction>
</comment>
<evidence type="ECO:0000256" key="6">
    <source>
        <dbReference type="ARBA" id="ARBA00023146"/>
    </source>
</evidence>
<proteinExistence type="predicted"/>
<protein>
    <recommendedName>
        <fullName evidence="1">isoleucine--tRNA ligase</fullName>
        <ecNumber evidence="1">6.1.1.5</ecNumber>
    </recommendedName>
</protein>
<accession>X0VXW3</accession>
<comment type="caution">
    <text evidence="9">The sequence shown here is derived from an EMBL/GenBank/DDBJ whole genome shotgun (WGS) entry which is preliminary data.</text>
</comment>
<keyword evidence="5" id="KW-0648">Protein biosynthesis</keyword>
<reference evidence="9" key="1">
    <citation type="journal article" date="2014" name="Front. Microbiol.">
        <title>High frequency of phylogenetically diverse reductive dehalogenase-homologous genes in deep subseafloor sedimentary metagenomes.</title>
        <authorList>
            <person name="Kawai M."/>
            <person name="Futagami T."/>
            <person name="Toyoda A."/>
            <person name="Takaki Y."/>
            <person name="Nishi S."/>
            <person name="Hori S."/>
            <person name="Arai W."/>
            <person name="Tsubouchi T."/>
            <person name="Morono Y."/>
            <person name="Uchiyama I."/>
            <person name="Ito T."/>
            <person name="Fujiyama A."/>
            <person name="Inagaki F."/>
            <person name="Takami H."/>
        </authorList>
    </citation>
    <scope>NUCLEOTIDE SEQUENCE</scope>
    <source>
        <strain evidence="9">Expedition CK06-06</strain>
    </source>
</reference>
<dbReference type="Gene3D" id="3.40.50.620">
    <property type="entry name" value="HUPs"/>
    <property type="match status" value="1"/>
</dbReference>
<dbReference type="EC" id="6.1.1.5" evidence="1"/>
<dbReference type="SUPFAM" id="SSF52374">
    <property type="entry name" value="Nucleotidylyl transferase"/>
    <property type="match status" value="1"/>
</dbReference>
<evidence type="ECO:0000256" key="4">
    <source>
        <dbReference type="ARBA" id="ARBA00022840"/>
    </source>
</evidence>
<dbReference type="InterPro" id="IPR002301">
    <property type="entry name" value="Ile-tRNA-ligase"/>
</dbReference>
<keyword evidence="2" id="KW-0436">Ligase</keyword>
<evidence type="ECO:0000313" key="9">
    <source>
        <dbReference type="EMBL" id="GAG05331.1"/>
    </source>
</evidence>
<dbReference type="InterPro" id="IPR009008">
    <property type="entry name" value="Val/Leu/Ile-tRNA-synth_edit"/>
</dbReference>
<sequence length="266" mass="30480">LEEVKGCDLEPLYYEPLYPEHPQYVNRVIVADFVSMEEGTGIVHIAPAYGAEDLDLGLKCDLPVVHTVDLDGKVMPAPVLSFVAGKFFKEADNDIMDDLDRRGLLYRREIIRHTYPFCWRCATPLLYYAKPSWYIKTTARKERLIAGNEEINWYPEHIKHGRFGDWLENNVDWAFSRERYWGTPLPVWRCDSCGKDNCIGSLEELRGKPGLSAEPMVLEALQKGEADLHRPYIDTVTFDCSECEGGKMRRLPDVLDAWFDSGAMPV</sequence>
<evidence type="ECO:0000256" key="7">
    <source>
        <dbReference type="ARBA" id="ARBA00048359"/>
    </source>
</evidence>
<dbReference type="InterPro" id="IPR023586">
    <property type="entry name" value="Ile-tRNA-ligase_type2"/>
</dbReference>
<keyword evidence="3" id="KW-0547">Nucleotide-binding</keyword>
<name>X0VXW3_9ZZZZ</name>
<dbReference type="PANTHER" id="PTHR42780">
    <property type="entry name" value="SOLEUCYL-TRNA SYNTHETASE"/>
    <property type="match status" value="1"/>
</dbReference>
<evidence type="ECO:0000256" key="2">
    <source>
        <dbReference type="ARBA" id="ARBA00022598"/>
    </source>
</evidence>
<feature type="non-terminal residue" evidence="9">
    <location>
        <position position="266"/>
    </location>
</feature>
<dbReference type="PANTHER" id="PTHR42780:SF1">
    <property type="entry name" value="ISOLEUCINE--TRNA LIGASE, CYTOPLASMIC"/>
    <property type="match status" value="1"/>
</dbReference>
<dbReference type="Pfam" id="PF00133">
    <property type="entry name" value="tRNA-synt_1"/>
    <property type="match status" value="1"/>
</dbReference>
<dbReference type="GO" id="GO:0006428">
    <property type="term" value="P:isoleucyl-tRNA aminoacylation"/>
    <property type="evidence" value="ECO:0007669"/>
    <property type="project" value="InterPro"/>
</dbReference>
<dbReference type="GO" id="GO:0002161">
    <property type="term" value="F:aminoacyl-tRNA deacylase activity"/>
    <property type="evidence" value="ECO:0007669"/>
    <property type="project" value="InterPro"/>
</dbReference>
<dbReference type="InterPro" id="IPR002300">
    <property type="entry name" value="aa-tRNA-synth_Ia"/>
</dbReference>
<evidence type="ECO:0000259" key="8">
    <source>
        <dbReference type="Pfam" id="PF00133"/>
    </source>
</evidence>
<dbReference type="AlphaFoldDB" id="X0VXW3"/>
<evidence type="ECO:0000256" key="5">
    <source>
        <dbReference type="ARBA" id="ARBA00022917"/>
    </source>
</evidence>
<dbReference type="Gene3D" id="3.90.740.10">
    <property type="entry name" value="Valyl/Leucyl/Isoleucyl-tRNA synthetase, editing domain"/>
    <property type="match status" value="1"/>
</dbReference>
<organism evidence="9">
    <name type="scientific">marine sediment metagenome</name>
    <dbReference type="NCBI Taxonomy" id="412755"/>
    <lineage>
        <taxon>unclassified sequences</taxon>
        <taxon>metagenomes</taxon>
        <taxon>ecological metagenomes</taxon>
    </lineage>
</organism>
<dbReference type="EMBL" id="BARS01026858">
    <property type="protein sequence ID" value="GAG05331.1"/>
    <property type="molecule type" value="Genomic_DNA"/>
</dbReference>
<evidence type="ECO:0000256" key="3">
    <source>
        <dbReference type="ARBA" id="ARBA00022741"/>
    </source>
</evidence>
<feature type="non-terminal residue" evidence="9">
    <location>
        <position position="1"/>
    </location>
</feature>